<gene>
    <name evidence="1" type="ORF">H9637_11390</name>
</gene>
<dbReference type="RefSeq" id="WP_191740603.1">
    <property type="nucleotide sequence ID" value="NZ_JACSQB010000087.1"/>
</dbReference>
<evidence type="ECO:0000313" key="2">
    <source>
        <dbReference type="Proteomes" id="UP000627166"/>
    </source>
</evidence>
<evidence type="ECO:0000313" key="1">
    <source>
        <dbReference type="EMBL" id="MBD8047635.1"/>
    </source>
</evidence>
<keyword evidence="2" id="KW-1185">Reference proteome</keyword>
<sequence length="343" mass="39040">MARKRAGLLIDFDLIENPKYQDLDTRAAILYSLYADRSSASLHNAQRGNKAFYDAKGVFIRFSNELAAKIIRVSEKTIGKFRKQLVDTGLIEIVRDGLEGYKIYVKEIQETPADVELLMPWKNHNIQIKKTVSDWTITALIEKAKNMATNTVAIVKEESSTTCQKKTPISLSQSNLSQSFNNNIDLIDNVPAHVRENKSNQQYKTLPEIIKSTYNAVFGFINAQVAIELHSLIDSSNVDMVKYAIEHSKDRRITSPIKYLKSVINNALAKGQKCAQDMKTFYENHFKGLKKPRNYYTDKEVAEISANDYRIFAELNPGRAAELEKARSKRVERPIIPIYKLGE</sequence>
<reference evidence="1 2" key="1">
    <citation type="submission" date="2020-08" db="EMBL/GenBank/DDBJ databases">
        <title>A Genomic Blueprint of the Chicken Gut Microbiome.</title>
        <authorList>
            <person name="Gilroy R."/>
            <person name="Ravi A."/>
            <person name="Getino M."/>
            <person name="Pursley I."/>
            <person name="Horton D.L."/>
            <person name="Alikhan N.-F."/>
            <person name="Baker D."/>
            <person name="Gharbi K."/>
            <person name="Hall N."/>
            <person name="Watson M."/>
            <person name="Adriaenssens E.M."/>
            <person name="Foster-Nyarko E."/>
            <person name="Jarju S."/>
            <person name="Secka A."/>
            <person name="Antonio M."/>
            <person name="Oren A."/>
            <person name="Chaudhuri R."/>
            <person name="La Ragione R.M."/>
            <person name="Hildebrand F."/>
            <person name="Pallen M.J."/>
        </authorList>
    </citation>
    <scope>NUCLEOTIDE SEQUENCE [LARGE SCALE GENOMIC DNA]</scope>
    <source>
        <strain evidence="1 2">N37</strain>
    </source>
</reference>
<comment type="caution">
    <text evidence="1">The sequence shown here is derived from an EMBL/GenBank/DDBJ whole genome shotgun (WGS) entry which is preliminary data.</text>
</comment>
<proteinExistence type="predicted"/>
<protein>
    <submittedName>
        <fullName evidence="1">Replication protein, repA</fullName>
    </submittedName>
</protein>
<name>A0ABR8YTR9_9CLOT</name>
<organism evidence="1 2">
    <name type="scientific">Clostridium faecium</name>
    <dbReference type="NCBI Taxonomy" id="2762223"/>
    <lineage>
        <taxon>Bacteria</taxon>
        <taxon>Bacillati</taxon>
        <taxon>Bacillota</taxon>
        <taxon>Clostridia</taxon>
        <taxon>Eubacteriales</taxon>
        <taxon>Clostridiaceae</taxon>
        <taxon>Clostridium</taxon>
    </lineage>
</organism>
<accession>A0ABR8YTR9</accession>
<dbReference type="EMBL" id="JACSQB010000087">
    <property type="protein sequence ID" value="MBD8047635.1"/>
    <property type="molecule type" value="Genomic_DNA"/>
</dbReference>
<dbReference type="Proteomes" id="UP000627166">
    <property type="component" value="Unassembled WGS sequence"/>
</dbReference>